<organism evidence="1 2">
    <name type="scientific">Rhodococcus koreensis</name>
    <dbReference type="NCBI Taxonomy" id="99653"/>
    <lineage>
        <taxon>Bacteria</taxon>
        <taxon>Bacillati</taxon>
        <taxon>Actinomycetota</taxon>
        <taxon>Actinomycetes</taxon>
        <taxon>Mycobacteriales</taxon>
        <taxon>Nocardiaceae</taxon>
        <taxon>Rhodococcus</taxon>
    </lineage>
</organism>
<reference evidence="2" key="1">
    <citation type="submission" date="2016-10" db="EMBL/GenBank/DDBJ databases">
        <authorList>
            <person name="Varghese N."/>
            <person name="Submissions S."/>
        </authorList>
    </citation>
    <scope>NUCLEOTIDE SEQUENCE [LARGE SCALE GENOMIC DNA]</scope>
    <source>
        <strain evidence="2">DSM 44498</strain>
    </source>
</reference>
<dbReference type="CDD" id="cd22923">
    <property type="entry name" value="HFD_Aq328-like_rpt2"/>
    <property type="match status" value="1"/>
</dbReference>
<dbReference type="Proteomes" id="UP000183561">
    <property type="component" value="Unassembled WGS sequence"/>
</dbReference>
<dbReference type="Gene3D" id="1.10.20.10">
    <property type="entry name" value="Histone, subunit A"/>
    <property type="match status" value="1"/>
</dbReference>
<dbReference type="RefSeq" id="WP_072951656.1">
    <property type="nucleotide sequence ID" value="NZ_FNSV01000005.1"/>
</dbReference>
<dbReference type="OrthoDB" id="14134at2"/>
<dbReference type="InterPro" id="IPR015207">
    <property type="entry name" value="DUF1931"/>
</dbReference>
<evidence type="ECO:0000313" key="2">
    <source>
        <dbReference type="Proteomes" id="UP000183561"/>
    </source>
</evidence>
<dbReference type="GO" id="GO:0046982">
    <property type="term" value="F:protein heterodimerization activity"/>
    <property type="evidence" value="ECO:0007669"/>
    <property type="project" value="InterPro"/>
</dbReference>
<evidence type="ECO:0000313" key="1">
    <source>
        <dbReference type="EMBL" id="SEB75129.1"/>
    </source>
</evidence>
<evidence type="ECO:0008006" key="3">
    <source>
        <dbReference type="Google" id="ProtNLM"/>
    </source>
</evidence>
<dbReference type="InterPro" id="IPR009072">
    <property type="entry name" value="Histone-fold"/>
</dbReference>
<dbReference type="SUPFAM" id="SSF47113">
    <property type="entry name" value="Histone-fold"/>
    <property type="match status" value="1"/>
</dbReference>
<gene>
    <name evidence="1" type="ORF">SAMN04490239_1506</name>
</gene>
<dbReference type="AlphaFoldDB" id="A0A1H4LWI6"/>
<proteinExistence type="predicted"/>
<name>A0A1H4LWI6_9NOCA</name>
<sequence>MTVMTVSQFHCLCRLAAHLEVDGNDLPRFSDLVTRVLFHLLLAAQASAAAHGRYIIEPADLPITTGLQASIRRYRTLDIPLDLDRILDQLAAHRPLDRILATDTLARVPDLVGGLTVTLARTFAAAYPGRIHPRTTDWEAIGAVADLYL</sequence>
<accession>A0A1H4LWI6</accession>
<keyword evidence="2" id="KW-1185">Reference proteome</keyword>
<protein>
    <recommendedName>
        <fullName evidence="3">DUF1931 family protein</fullName>
    </recommendedName>
</protein>
<dbReference type="Pfam" id="PF09123">
    <property type="entry name" value="DUF1931"/>
    <property type="match status" value="1"/>
</dbReference>
<dbReference type="EMBL" id="FNSV01000005">
    <property type="protein sequence ID" value="SEB75129.1"/>
    <property type="molecule type" value="Genomic_DNA"/>
</dbReference>